<feature type="region of interest" description="Disordered" evidence="11">
    <location>
        <begin position="686"/>
        <end position="714"/>
    </location>
</feature>
<dbReference type="GO" id="GO:0005634">
    <property type="term" value="C:nucleus"/>
    <property type="evidence" value="ECO:0007669"/>
    <property type="project" value="UniProtKB-SubCell"/>
</dbReference>
<feature type="compositionally biased region" description="Low complexity" evidence="11">
    <location>
        <begin position="462"/>
        <end position="474"/>
    </location>
</feature>
<feature type="compositionally biased region" description="Polar residues" evidence="11">
    <location>
        <begin position="178"/>
        <end position="187"/>
    </location>
</feature>
<evidence type="ECO:0000256" key="10">
    <source>
        <dbReference type="PROSITE-ProRule" id="PRU00042"/>
    </source>
</evidence>
<evidence type="ECO:0000259" key="12">
    <source>
        <dbReference type="PROSITE" id="PS50157"/>
    </source>
</evidence>
<evidence type="ECO:0000313" key="13">
    <source>
        <dbReference type="EnsemblMetazoa" id="GPPI049695-PA"/>
    </source>
</evidence>
<evidence type="ECO:0000256" key="2">
    <source>
        <dbReference type="ARBA" id="ARBA00022723"/>
    </source>
</evidence>
<comment type="subcellular location">
    <subcellularLocation>
        <location evidence="1">Nucleus</location>
    </subcellularLocation>
</comment>
<keyword evidence="14" id="KW-1185">Reference proteome</keyword>
<keyword evidence="2" id="KW-0479">Metal-binding</keyword>
<feature type="region of interest" description="Disordered" evidence="11">
    <location>
        <begin position="32"/>
        <end position="64"/>
    </location>
</feature>
<name>A0A1B0C5H8_9MUSC</name>
<protein>
    <recommendedName>
        <fullName evidence="12">C2H2-type domain-containing protein</fullName>
    </recommendedName>
</protein>
<reference evidence="14" key="1">
    <citation type="submission" date="2015-01" db="EMBL/GenBank/DDBJ databases">
        <authorList>
            <person name="Aksoy S."/>
            <person name="Warren W."/>
            <person name="Wilson R.K."/>
        </authorList>
    </citation>
    <scope>NUCLEOTIDE SEQUENCE [LARGE SCALE GENOMIC DNA]</scope>
    <source>
        <strain evidence="14">IAEA</strain>
    </source>
</reference>
<evidence type="ECO:0000256" key="3">
    <source>
        <dbReference type="ARBA" id="ARBA00022737"/>
    </source>
</evidence>
<evidence type="ECO:0000256" key="7">
    <source>
        <dbReference type="ARBA" id="ARBA00023125"/>
    </source>
</evidence>
<dbReference type="FunFam" id="3.30.160.60:FF:000446">
    <property type="entry name" value="Zinc finger protein"/>
    <property type="match status" value="1"/>
</dbReference>
<evidence type="ECO:0000256" key="5">
    <source>
        <dbReference type="ARBA" id="ARBA00022833"/>
    </source>
</evidence>
<feature type="compositionally biased region" description="Polar residues" evidence="11">
    <location>
        <begin position="439"/>
        <end position="461"/>
    </location>
</feature>
<feature type="compositionally biased region" description="Acidic residues" evidence="11">
    <location>
        <begin position="524"/>
        <end position="553"/>
    </location>
</feature>
<keyword evidence="8" id="KW-0804">Transcription</keyword>
<evidence type="ECO:0000256" key="4">
    <source>
        <dbReference type="ARBA" id="ARBA00022771"/>
    </source>
</evidence>
<dbReference type="PROSITE" id="PS00028">
    <property type="entry name" value="ZINC_FINGER_C2H2_1"/>
    <property type="match status" value="3"/>
</dbReference>
<feature type="compositionally biased region" description="Basic and acidic residues" evidence="11">
    <location>
        <begin position="554"/>
        <end position="570"/>
    </location>
</feature>
<dbReference type="SUPFAM" id="SSF57667">
    <property type="entry name" value="beta-beta-alpha zinc fingers"/>
    <property type="match status" value="2"/>
</dbReference>
<keyword evidence="5" id="KW-0862">Zinc</keyword>
<evidence type="ECO:0000313" key="14">
    <source>
        <dbReference type="Proteomes" id="UP000092460"/>
    </source>
</evidence>
<dbReference type="EnsemblMetazoa" id="GPPI049695-RA">
    <property type="protein sequence ID" value="GPPI049695-PA"/>
    <property type="gene ID" value="GPPI049695"/>
</dbReference>
<dbReference type="VEuPathDB" id="VectorBase:GPPI049695"/>
<dbReference type="GO" id="GO:0000978">
    <property type="term" value="F:RNA polymerase II cis-regulatory region sequence-specific DNA binding"/>
    <property type="evidence" value="ECO:0007669"/>
    <property type="project" value="TreeGrafter"/>
</dbReference>
<dbReference type="Proteomes" id="UP000092460">
    <property type="component" value="Unassembled WGS sequence"/>
</dbReference>
<dbReference type="PANTHER" id="PTHR24384">
    <property type="entry name" value="FINGER PUTATIVE TRANSCRIPTION FACTOR FAMILY-RELATED"/>
    <property type="match status" value="1"/>
</dbReference>
<keyword evidence="3" id="KW-0677">Repeat</keyword>
<evidence type="ECO:0000256" key="6">
    <source>
        <dbReference type="ARBA" id="ARBA00023015"/>
    </source>
</evidence>
<dbReference type="InterPro" id="IPR050752">
    <property type="entry name" value="C2H2-ZF_domain"/>
</dbReference>
<keyword evidence="4 10" id="KW-0863">Zinc-finger</keyword>
<reference evidence="13" key="2">
    <citation type="submission" date="2020-05" db="UniProtKB">
        <authorList>
            <consortium name="EnsemblMetazoa"/>
        </authorList>
    </citation>
    <scope>IDENTIFICATION</scope>
    <source>
        <strain evidence="13">IAEA</strain>
    </source>
</reference>
<evidence type="ECO:0000256" key="11">
    <source>
        <dbReference type="SAM" id="MobiDB-lite"/>
    </source>
</evidence>
<feature type="region of interest" description="Disordered" evidence="11">
    <location>
        <begin position="507"/>
        <end position="578"/>
    </location>
</feature>
<dbReference type="AlphaFoldDB" id="A0A1B0C5H8"/>
<feature type="region of interest" description="Disordered" evidence="11">
    <location>
        <begin position="404"/>
        <end position="483"/>
    </location>
</feature>
<feature type="compositionally biased region" description="Low complexity" evidence="11">
    <location>
        <begin position="107"/>
        <end position="124"/>
    </location>
</feature>
<dbReference type="GO" id="GO:0000981">
    <property type="term" value="F:DNA-binding transcription factor activity, RNA polymerase II-specific"/>
    <property type="evidence" value="ECO:0007669"/>
    <property type="project" value="TreeGrafter"/>
</dbReference>
<dbReference type="Gene3D" id="3.30.160.60">
    <property type="entry name" value="Classic Zinc Finger"/>
    <property type="match status" value="2"/>
</dbReference>
<feature type="domain" description="C2H2-type" evidence="12">
    <location>
        <begin position="749"/>
        <end position="776"/>
    </location>
</feature>
<evidence type="ECO:0000256" key="9">
    <source>
        <dbReference type="ARBA" id="ARBA00023242"/>
    </source>
</evidence>
<feature type="region of interest" description="Disordered" evidence="11">
    <location>
        <begin position="91"/>
        <end position="124"/>
    </location>
</feature>
<accession>A0A1B0C5H8</accession>
<evidence type="ECO:0000256" key="8">
    <source>
        <dbReference type="ARBA" id="ARBA00023163"/>
    </source>
</evidence>
<feature type="domain" description="C2H2-type" evidence="12">
    <location>
        <begin position="334"/>
        <end position="361"/>
    </location>
</feature>
<feature type="region of interest" description="Disordered" evidence="11">
    <location>
        <begin position="178"/>
        <end position="230"/>
    </location>
</feature>
<dbReference type="PROSITE" id="PS50157">
    <property type="entry name" value="ZINC_FINGER_C2H2_2"/>
    <property type="match status" value="2"/>
</dbReference>
<dbReference type="InterPro" id="IPR036236">
    <property type="entry name" value="Znf_C2H2_sf"/>
</dbReference>
<dbReference type="GO" id="GO:0008270">
    <property type="term" value="F:zinc ion binding"/>
    <property type="evidence" value="ECO:0007669"/>
    <property type="project" value="UniProtKB-KW"/>
</dbReference>
<dbReference type="STRING" id="67801.A0A1B0C5H8"/>
<dbReference type="EMBL" id="JXJN01026010">
    <property type="status" value="NOT_ANNOTATED_CDS"/>
    <property type="molecule type" value="Genomic_DNA"/>
</dbReference>
<dbReference type="InterPro" id="IPR013087">
    <property type="entry name" value="Znf_C2H2_type"/>
</dbReference>
<keyword evidence="7" id="KW-0238">DNA-binding</keyword>
<keyword evidence="9" id="KW-0539">Nucleus</keyword>
<sequence length="802" mass="90151">MQNWGEAMPNTANYMEHNTWYNNMFAANIKTEPDTLSPSSGGNNNNNNNNNNINTHNNNHQGNTNHLETYLKHQIQQQQQQQATSLDTLNTMTLSPHNHSEQFFDGSLPQQQQHQLLQQQHYQQHFHQAQQAAAQNLAAASSSSSSHVLQLGFNPLTPPGYPNAVIPPNISQFYSQRPLSNRSHQQTPSPGPISASTSSSHMEQSEKSVLTPRHTPPMDITPPKSPKSLSSLVEVQISEKEELMSNSSEDLRANVGLTFVESLKLRRYKHGKLKMYECKTCHHLSATKWEEYEHRRTHEDIEKVFQCPKCPFVARVKHHLDKFHLIKHENVKPYKCEECDYSCENVSMLTSHQKKHSPVYPYQCGECRYAAKFCNPFKKHLRNTKHKVYKILDENGVPIPSKFLDVYGSKRGPKNNSSSRSRGSLRRANKGELKLPNSPKLSASLQGYSINPSQMPTSPTKSNSSLNSNHNSTNEEPGPQLLPNLDTFLQLEYFKLLAQRQANALVHQQHSPSLGEQREPLTPPEEDEMEQEEDDDDDDDDDEDDEEDDDDDGDKEHEEQEVEDGNKTEKTDDDENDDKAAETLEMKQNRNSAKLDEAAIDLSQSNAPHKIAEGDMSRGQTPEVGHILKLPIEIEETPLYPCSGAAKRKGRVLRLEQEQIMTNLSSTKEEHMEVEHNDVLTTTTNVTSSASLPSSSTPSPLSVTSSNQSRSDVSNSIVSTSSVAALLANISSTFKTDNESAVASENHVYECKYCETSFKDSVLHTIHMGFHSRDDPFKCNLCGEKCDGAVALTVHLTRKEHS</sequence>
<keyword evidence="6" id="KW-0805">Transcription regulation</keyword>
<feature type="compositionally biased region" description="Low complexity" evidence="11">
    <location>
        <begin position="41"/>
        <end position="64"/>
    </location>
</feature>
<proteinExistence type="predicted"/>
<dbReference type="PANTHER" id="PTHR24384:SF189">
    <property type="entry name" value="C2H2-TYPE DOMAIN-CONTAINING PROTEIN-RELATED"/>
    <property type="match status" value="1"/>
</dbReference>
<dbReference type="SMART" id="SM00355">
    <property type="entry name" value="ZnF_C2H2"/>
    <property type="match status" value="6"/>
</dbReference>
<evidence type="ECO:0000256" key="1">
    <source>
        <dbReference type="ARBA" id="ARBA00004123"/>
    </source>
</evidence>
<organism evidence="13 14">
    <name type="scientific">Glossina palpalis gambiensis</name>
    <dbReference type="NCBI Taxonomy" id="67801"/>
    <lineage>
        <taxon>Eukaryota</taxon>
        <taxon>Metazoa</taxon>
        <taxon>Ecdysozoa</taxon>
        <taxon>Arthropoda</taxon>
        <taxon>Hexapoda</taxon>
        <taxon>Insecta</taxon>
        <taxon>Pterygota</taxon>
        <taxon>Neoptera</taxon>
        <taxon>Endopterygota</taxon>
        <taxon>Diptera</taxon>
        <taxon>Brachycera</taxon>
        <taxon>Muscomorpha</taxon>
        <taxon>Hippoboscoidea</taxon>
        <taxon>Glossinidae</taxon>
        <taxon>Glossina</taxon>
    </lineage>
</organism>